<dbReference type="EC" id="2.3.1.222" evidence="3 9"/>
<evidence type="ECO:0000256" key="4">
    <source>
        <dbReference type="ARBA" id="ARBA00020837"/>
    </source>
</evidence>
<dbReference type="GeneID" id="78453458"/>
<evidence type="ECO:0000256" key="8">
    <source>
        <dbReference type="ARBA" id="ARBA00023315"/>
    </source>
</evidence>
<sequence length="206" mass="22817">MKSLENILREVLTEIISDDVVVGVSNRHIHLSQEDLEILFGKSHVLTKMKDMKQPGQFAAEETVTIQGPKGKFEGVRVLGPVRKETQVEISISDSFKLGVKPPVRESGKLDGTPGVKIIGPKGEVIKEHGVIVAGRHIHMPKFIADIKGYKDGDIVKVETCGERKVLLYNVLMRVGNNMAKEIHLDMDESNASGLKNNDFVKIIRD</sequence>
<proteinExistence type="inferred from homology"/>
<comment type="similarity">
    <text evidence="2 9">Belongs to the PduL family.</text>
</comment>
<dbReference type="InterPro" id="IPR008300">
    <property type="entry name" value="PTAC"/>
</dbReference>
<dbReference type="Proteomes" id="UP000249008">
    <property type="component" value="Chromosome 1"/>
</dbReference>
<dbReference type="AlphaFoldDB" id="A0AAX1TTI0"/>
<evidence type="ECO:0000256" key="9">
    <source>
        <dbReference type="PIRNR" id="PIRNR010130"/>
    </source>
</evidence>
<dbReference type="GO" id="GO:0016747">
    <property type="term" value="F:acyltransferase activity, transferring groups other than amino-acyl groups"/>
    <property type="evidence" value="ECO:0007669"/>
    <property type="project" value="InterPro"/>
</dbReference>
<evidence type="ECO:0000256" key="6">
    <source>
        <dbReference type="ARBA" id="ARBA00022723"/>
    </source>
</evidence>
<name>A0AAX1TTI0_9FUSO</name>
<evidence type="ECO:0000256" key="7">
    <source>
        <dbReference type="ARBA" id="ARBA00022833"/>
    </source>
</evidence>
<organism evidence="10 11">
    <name type="scientific">Fusobacterium ulcerans</name>
    <dbReference type="NCBI Taxonomy" id="861"/>
    <lineage>
        <taxon>Bacteria</taxon>
        <taxon>Fusobacteriati</taxon>
        <taxon>Fusobacteriota</taxon>
        <taxon>Fusobacteriia</taxon>
        <taxon>Fusobacteriales</taxon>
        <taxon>Fusobacteriaceae</taxon>
        <taxon>Fusobacterium</taxon>
    </lineage>
</organism>
<dbReference type="PANTHER" id="PTHR39453">
    <property type="entry name" value="PHOSPHATE PROPANOYLTRANSFERASE"/>
    <property type="match status" value="1"/>
</dbReference>
<dbReference type="EMBL" id="LS483487">
    <property type="protein sequence ID" value="SQJ07833.1"/>
    <property type="molecule type" value="Genomic_DNA"/>
</dbReference>
<dbReference type="NCBIfam" id="NF011652">
    <property type="entry name" value="PRK15070.1"/>
    <property type="match status" value="1"/>
</dbReference>
<keyword evidence="5 9" id="KW-0808">Transferase</keyword>
<evidence type="ECO:0000256" key="3">
    <source>
        <dbReference type="ARBA" id="ARBA00012206"/>
    </source>
</evidence>
<gene>
    <name evidence="10" type="primary">pduL</name>
    <name evidence="10" type="ORF">NCTC12112_02170</name>
</gene>
<dbReference type="PIRSF" id="PIRSF010130">
    <property type="entry name" value="PduL"/>
    <property type="match status" value="1"/>
</dbReference>
<evidence type="ECO:0000256" key="2">
    <source>
        <dbReference type="ARBA" id="ARBA00007342"/>
    </source>
</evidence>
<reference evidence="10 11" key="1">
    <citation type="submission" date="2018-06" db="EMBL/GenBank/DDBJ databases">
        <authorList>
            <consortium name="Pathogen Informatics"/>
            <person name="Doyle S."/>
        </authorList>
    </citation>
    <scope>NUCLEOTIDE SEQUENCE [LARGE SCALE GENOMIC DNA]</scope>
    <source>
        <strain evidence="10 11">NCTC12112</strain>
    </source>
</reference>
<comment type="pathway">
    <text evidence="9">Polyol metabolism; 1,2-propanediol degradation.</text>
</comment>
<keyword evidence="8 9" id="KW-0012">Acyltransferase</keyword>
<accession>A0AAX1TTI0</accession>
<evidence type="ECO:0000313" key="11">
    <source>
        <dbReference type="Proteomes" id="UP000249008"/>
    </source>
</evidence>
<comment type="cofactor">
    <cofactor evidence="1">
        <name>Zn(2+)</name>
        <dbReference type="ChEBI" id="CHEBI:29105"/>
    </cofactor>
</comment>
<comment type="function">
    <text evidence="9">Involved in 1,2-propanediol (1,2-PD) degradation by catalyzing the conversion of propanoyl-CoA to propanoyl-phosphate.</text>
</comment>
<keyword evidence="6" id="KW-0479">Metal-binding</keyword>
<protein>
    <recommendedName>
        <fullName evidence="4 9">Phosphate propanoyltransferase</fullName>
        <ecNumber evidence="3 9">2.3.1.222</ecNumber>
    </recommendedName>
</protein>
<dbReference type="RefSeq" id="WP_005981611.1">
    <property type="nucleotide sequence ID" value="NZ_CABKNW010000005.1"/>
</dbReference>
<dbReference type="PANTHER" id="PTHR39453:SF1">
    <property type="entry name" value="PHOSPHATE PROPANOYLTRANSFERASE"/>
    <property type="match status" value="1"/>
</dbReference>
<evidence type="ECO:0000313" key="10">
    <source>
        <dbReference type="EMBL" id="SQJ07833.1"/>
    </source>
</evidence>
<dbReference type="Pfam" id="PF06130">
    <property type="entry name" value="PTAC"/>
    <property type="match status" value="1"/>
</dbReference>
<evidence type="ECO:0000256" key="1">
    <source>
        <dbReference type="ARBA" id="ARBA00001947"/>
    </source>
</evidence>
<dbReference type="GO" id="GO:0046872">
    <property type="term" value="F:metal ion binding"/>
    <property type="evidence" value="ECO:0007669"/>
    <property type="project" value="UniProtKB-KW"/>
</dbReference>
<dbReference type="KEGG" id="ful:C4N20_01465"/>
<evidence type="ECO:0000256" key="5">
    <source>
        <dbReference type="ARBA" id="ARBA00022679"/>
    </source>
</evidence>
<comment type="catalytic activity">
    <reaction evidence="9">
        <text>propanoyl-CoA + phosphate = propanoyl phosphate + CoA</text>
        <dbReference type="Rhea" id="RHEA:28046"/>
        <dbReference type="ChEBI" id="CHEBI:43474"/>
        <dbReference type="ChEBI" id="CHEBI:57287"/>
        <dbReference type="ChEBI" id="CHEBI:57392"/>
        <dbReference type="ChEBI" id="CHEBI:58933"/>
        <dbReference type="EC" id="2.3.1.222"/>
    </reaction>
</comment>
<keyword evidence="7" id="KW-0862">Zinc</keyword>